<feature type="transmembrane region" description="Helical" evidence="1">
    <location>
        <begin position="68"/>
        <end position="88"/>
    </location>
</feature>
<dbReference type="OrthoDB" id="7995400at2"/>
<feature type="transmembrane region" description="Helical" evidence="1">
    <location>
        <begin position="135"/>
        <end position="155"/>
    </location>
</feature>
<feature type="transmembrane region" description="Helical" evidence="1">
    <location>
        <begin position="40"/>
        <end position="62"/>
    </location>
</feature>
<dbReference type="NCBIfam" id="TIGR00779">
    <property type="entry name" value="cad"/>
    <property type="match status" value="1"/>
</dbReference>
<evidence type="ECO:0000313" key="3">
    <source>
        <dbReference type="Proteomes" id="UP000199081"/>
    </source>
</evidence>
<dbReference type="Pfam" id="PF03596">
    <property type="entry name" value="Cad"/>
    <property type="match status" value="1"/>
</dbReference>
<reference evidence="3" key="1">
    <citation type="submission" date="2016-10" db="EMBL/GenBank/DDBJ databases">
        <authorList>
            <person name="Varghese N."/>
            <person name="Submissions S."/>
        </authorList>
    </citation>
    <scope>NUCLEOTIDE SEQUENCE [LARGE SCALE GENOMIC DNA]</scope>
    <source>
        <strain evidence="3">DSM 19183</strain>
    </source>
</reference>
<dbReference type="AlphaFoldDB" id="A0A1H7KH78"/>
<dbReference type="RefSeq" id="WP_091480875.1">
    <property type="nucleotide sequence ID" value="NZ_BJYC01000010.1"/>
</dbReference>
<protein>
    <submittedName>
        <fullName evidence="2">Cadmium resistance transporter (Or sequestration) family protein</fullName>
    </submittedName>
</protein>
<feature type="transmembrane region" description="Helical" evidence="1">
    <location>
        <begin position="176"/>
        <end position="192"/>
    </location>
</feature>
<gene>
    <name evidence="2" type="ORF">SAMN04488099_107128</name>
</gene>
<keyword evidence="1" id="KW-0812">Transmembrane</keyword>
<feature type="transmembrane region" description="Helical" evidence="1">
    <location>
        <begin position="6"/>
        <end position="28"/>
    </location>
</feature>
<feature type="transmembrane region" description="Helical" evidence="1">
    <location>
        <begin position="109"/>
        <end position="129"/>
    </location>
</feature>
<keyword evidence="1" id="KW-0472">Membrane</keyword>
<evidence type="ECO:0000313" key="2">
    <source>
        <dbReference type="EMBL" id="SEK86253.1"/>
    </source>
</evidence>
<proteinExistence type="predicted"/>
<dbReference type="InterPro" id="IPR004676">
    <property type="entry name" value="Cd-R_transporter"/>
</dbReference>
<dbReference type="Proteomes" id="UP000199081">
    <property type="component" value="Unassembled WGS sequence"/>
</dbReference>
<evidence type="ECO:0000256" key="1">
    <source>
        <dbReference type="SAM" id="Phobius"/>
    </source>
</evidence>
<sequence>MFQTLLTASGVYVSTSIDYLFILIIIFAQLDRSSRRGQVYAGQFLGTGILVGVSLIAAFIVSYIPEEWIIGLLGLIPIYLGIHFARVGEEDADEEAILDKMNQRQSSRLFWTVTLLTIASGGDNLGIYIPYFSTLTWSEVIIVLVVFSIGMIGLVEASRLLSDIPGVSETIEQYERFIIPVVFVTLGLYILIENGTLQTLFRFMF</sequence>
<dbReference type="EMBL" id="FNZU01000007">
    <property type="protein sequence ID" value="SEK86253.1"/>
    <property type="molecule type" value="Genomic_DNA"/>
</dbReference>
<accession>A0A1H7KH78</accession>
<keyword evidence="1" id="KW-1133">Transmembrane helix</keyword>
<keyword evidence="3" id="KW-1185">Reference proteome</keyword>
<name>A0A1H7KH78_9LACT</name>
<organism evidence="2 3">
    <name type="scientific">Alkalibacterium pelagium</name>
    <dbReference type="NCBI Taxonomy" id="426702"/>
    <lineage>
        <taxon>Bacteria</taxon>
        <taxon>Bacillati</taxon>
        <taxon>Bacillota</taxon>
        <taxon>Bacilli</taxon>
        <taxon>Lactobacillales</taxon>
        <taxon>Carnobacteriaceae</taxon>
        <taxon>Alkalibacterium</taxon>
    </lineage>
</organism>